<dbReference type="InterPro" id="IPR029016">
    <property type="entry name" value="GAF-like_dom_sf"/>
</dbReference>
<keyword evidence="6" id="KW-0805">Transcription regulation</keyword>
<dbReference type="SUPFAM" id="SSF55781">
    <property type="entry name" value="GAF domain-like"/>
    <property type="match status" value="1"/>
</dbReference>
<dbReference type="InterPro" id="IPR000700">
    <property type="entry name" value="PAS-assoc_C"/>
</dbReference>
<organism evidence="10 11">
    <name type="scientific">Haloarcula nitratireducens</name>
    <dbReference type="NCBI Taxonomy" id="2487749"/>
    <lineage>
        <taxon>Archaea</taxon>
        <taxon>Methanobacteriati</taxon>
        <taxon>Methanobacteriota</taxon>
        <taxon>Stenosarchaea group</taxon>
        <taxon>Halobacteria</taxon>
        <taxon>Halobacteriales</taxon>
        <taxon>Haloarculaceae</taxon>
        <taxon>Haloarcula</taxon>
    </lineage>
</organism>
<dbReference type="PANTHER" id="PTHR43304:SF1">
    <property type="entry name" value="PAC DOMAIN-CONTAINING PROTEIN"/>
    <property type="match status" value="1"/>
</dbReference>
<dbReference type="InterPro" id="IPR031803">
    <property type="entry name" value="BAT_GAF/HTH-assoc"/>
</dbReference>
<feature type="domain" description="PAS" evidence="8">
    <location>
        <begin position="639"/>
        <end position="711"/>
    </location>
</feature>
<dbReference type="Pfam" id="PF13185">
    <property type="entry name" value="GAF_2"/>
    <property type="match status" value="1"/>
</dbReference>
<feature type="domain" description="PAS" evidence="8">
    <location>
        <begin position="390"/>
        <end position="461"/>
    </location>
</feature>
<evidence type="ECO:0000256" key="7">
    <source>
        <dbReference type="ARBA" id="ARBA00023163"/>
    </source>
</evidence>
<dbReference type="SMART" id="SM00065">
    <property type="entry name" value="GAF"/>
    <property type="match status" value="1"/>
</dbReference>
<keyword evidence="3" id="KW-0597">Phosphoprotein</keyword>
<dbReference type="InterPro" id="IPR013655">
    <property type="entry name" value="PAS_fold_3"/>
</dbReference>
<dbReference type="NCBIfam" id="TIGR00229">
    <property type="entry name" value="sensory_box"/>
    <property type="match status" value="3"/>
</dbReference>
<dbReference type="Gene3D" id="3.30.450.40">
    <property type="match status" value="1"/>
</dbReference>
<evidence type="ECO:0000313" key="11">
    <source>
        <dbReference type="Proteomes" id="UP001430455"/>
    </source>
</evidence>
<dbReference type="InterPro" id="IPR000014">
    <property type="entry name" value="PAS"/>
</dbReference>
<dbReference type="GO" id="GO:0004673">
    <property type="term" value="F:protein histidine kinase activity"/>
    <property type="evidence" value="ECO:0007669"/>
    <property type="project" value="UniProtKB-EC"/>
</dbReference>
<dbReference type="CDD" id="cd00130">
    <property type="entry name" value="PAS"/>
    <property type="match status" value="2"/>
</dbReference>
<reference evidence="10 11" key="1">
    <citation type="submission" date="2021-06" db="EMBL/GenBank/DDBJ databases">
        <title>Halomicroarcula sp. a new haloarchaeum isolated from saline soil.</title>
        <authorList>
            <person name="Duran-Viseras A."/>
            <person name="Sanchez-Porro C."/>
            <person name="Ventosa A."/>
        </authorList>
    </citation>
    <scope>NUCLEOTIDE SEQUENCE [LARGE SCALE GENOMIC DNA]</scope>
    <source>
        <strain evidence="10 11">F27</strain>
    </source>
</reference>
<dbReference type="Gene3D" id="3.30.450.20">
    <property type="entry name" value="PAS domain"/>
    <property type="match status" value="4"/>
</dbReference>
<feature type="domain" description="PAC" evidence="9">
    <location>
        <begin position="337"/>
        <end position="389"/>
    </location>
</feature>
<evidence type="ECO:0000256" key="4">
    <source>
        <dbReference type="ARBA" id="ARBA00022679"/>
    </source>
</evidence>
<dbReference type="Pfam" id="PF04967">
    <property type="entry name" value="HTH_10"/>
    <property type="match status" value="1"/>
</dbReference>
<evidence type="ECO:0000313" key="10">
    <source>
        <dbReference type="EMBL" id="MBX0293375.1"/>
    </source>
</evidence>
<evidence type="ECO:0000259" key="9">
    <source>
        <dbReference type="PROSITE" id="PS50113"/>
    </source>
</evidence>
<dbReference type="EMBL" id="RKLT01000001">
    <property type="protein sequence ID" value="MBX0293375.1"/>
    <property type="molecule type" value="Genomic_DNA"/>
</dbReference>
<dbReference type="InterPro" id="IPR013767">
    <property type="entry name" value="PAS_fold"/>
</dbReference>
<dbReference type="InterPro" id="IPR007050">
    <property type="entry name" value="HTH_bacterioopsin"/>
</dbReference>
<keyword evidence="7" id="KW-0804">Transcription</keyword>
<keyword evidence="11" id="KW-1185">Reference proteome</keyword>
<evidence type="ECO:0000256" key="3">
    <source>
        <dbReference type="ARBA" id="ARBA00022553"/>
    </source>
</evidence>
<feature type="domain" description="PAC" evidence="9">
    <location>
        <begin position="715"/>
        <end position="768"/>
    </location>
</feature>
<dbReference type="EC" id="2.7.13.3" evidence="2"/>
<protein>
    <recommendedName>
        <fullName evidence="2">histidine kinase</fullName>
        <ecNumber evidence="2">2.7.13.3</ecNumber>
    </recommendedName>
</protein>
<sequence>MTERHDSTSRAERADTASARRSVEVLYVDGDAATRERIRRTLTERAADATVSGVGSVDAAVDLATATPPSCLVIDPCGLDDVDRLLTAVDCPLVLYTDRDPSALDESLLDAAATVVEKGEDGCGALLTEKVIGVTAETTERTEYALNRALDDIESWATDSETTALVAEDGAVVWASDPVDAVLGEADATSIYDRLAARCVEAVDRSRVARLREDPTETATLRLDGDDGERYVLCRGHRLPEDAGSLRLLRLADVTERARRGARQSLLELLTDHAQDGLYTLDERGVVDFCNESFAEMLGYEPGELCGEHASLTLAPGELETGQQTIEQLLASDGEDATVELTLRRKDGTELQASIHYTLLRDDGGAYRGLMGVVRDVTERREHERELRRRRELFDSLVSHFPNGGVFLFDEDFEYQMAGGTELDRLGLEPEDFIGNTPRDIFPPDNAALLEDAYAAALDGETAGFEDEFKGTHYHVQAMPIRDEDGAVTTGLAVAQNVTARVERKRELEQSHTLLSTLFDALPVGVLLDGRNREVLRANEHFVELFELSNTPEELVGTDCATVAERVHEQYADPEAATDDSESLVSARETRLREEVELADGRTFQRSYLPIELPDGPANLWLYRDVTERTNRERELRETSERLELAIEGAELGVWDWNAKTGDLTFDERWAGMLGYSRDELDPHVDAWEELVHPDDLDRAWNAIRTHIDGETDIYQCDHRLRTKSGDYRWIRDIGRVFERDDDGEAVRFVGIHQDITERKERQQELEAQRDELATLTQVHILIQDVLRTLGSAATRAEIERTVCERLVESDLFELAWIGDREGRSTHLSQSTTAGDDEGYLDRIREMARTVDRENDPGTVAIRTGEPQIIHDVATDERMETWRDEALDRDFRSAAVIPLRHDEVVHAALVVYANRAEAFSSLAVDALTVLGEMIGFALTAVQNRQLLAHDRVVELEFQAEGTGSPFVDVAREHDCRFESAGCVDIGDAVLQYLTVEGASPTAVLDSLLNSPAIDDGRVVRGEDDGGVVELRMSETYQSLLLDVGARLVGFAADSERLSLTVEAPTDAEPRTIRETLADRLPGIELLAKRERERRPTTERSGAALRERVTDRQLEVLRAAYLAGYYEWPRDTTAEQLAETLNIASPTLHQHLRRAERNLFEGFLDV</sequence>
<dbReference type="Pfam" id="PF00989">
    <property type="entry name" value="PAS"/>
    <property type="match status" value="1"/>
</dbReference>
<dbReference type="SUPFAM" id="SSF55785">
    <property type="entry name" value="PYP-like sensor domain (PAS domain)"/>
    <property type="match status" value="4"/>
</dbReference>
<feature type="domain" description="PAS" evidence="8">
    <location>
        <begin position="263"/>
        <end position="333"/>
    </location>
</feature>
<dbReference type="Pfam" id="PF08447">
    <property type="entry name" value="PAS_3"/>
    <property type="match status" value="1"/>
</dbReference>
<dbReference type="InterPro" id="IPR001610">
    <property type="entry name" value="PAC"/>
</dbReference>
<dbReference type="Pfam" id="PF13188">
    <property type="entry name" value="PAS_8"/>
    <property type="match status" value="1"/>
</dbReference>
<name>A0AAW4P6Z9_9EURY</name>
<dbReference type="InterPro" id="IPR052162">
    <property type="entry name" value="Sensor_kinase/Photoreceptor"/>
</dbReference>
<dbReference type="InterPro" id="IPR035965">
    <property type="entry name" value="PAS-like_dom_sf"/>
</dbReference>
<dbReference type="InterPro" id="IPR013656">
    <property type="entry name" value="PAS_4"/>
</dbReference>
<dbReference type="PANTHER" id="PTHR43304">
    <property type="entry name" value="PHYTOCHROME-LIKE PROTEIN CPH1"/>
    <property type="match status" value="1"/>
</dbReference>
<dbReference type="PROSITE" id="PS50112">
    <property type="entry name" value="PAS"/>
    <property type="match status" value="3"/>
</dbReference>
<evidence type="ECO:0000259" key="8">
    <source>
        <dbReference type="PROSITE" id="PS50112"/>
    </source>
</evidence>
<evidence type="ECO:0000256" key="5">
    <source>
        <dbReference type="ARBA" id="ARBA00022777"/>
    </source>
</evidence>
<evidence type="ECO:0000256" key="6">
    <source>
        <dbReference type="ARBA" id="ARBA00023015"/>
    </source>
</evidence>
<dbReference type="Pfam" id="PF15915">
    <property type="entry name" value="BAT"/>
    <property type="match status" value="1"/>
</dbReference>
<dbReference type="Pfam" id="PF08448">
    <property type="entry name" value="PAS_4"/>
    <property type="match status" value="1"/>
</dbReference>
<evidence type="ECO:0000256" key="2">
    <source>
        <dbReference type="ARBA" id="ARBA00012438"/>
    </source>
</evidence>
<comment type="catalytic activity">
    <reaction evidence="1">
        <text>ATP + protein L-histidine = ADP + protein N-phospho-L-histidine.</text>
        <dbReference type="EC" id="2.7.13.3"/>
    </reaction>
</comment>
<dbReference type="InterPro" id="IPR003018">
    <property type="entry name" value="GAF"/>
</dbReference>
<comment type="caution">
    <text evidence="10">The sequence shown here is derived from an EMBL/GenBank/DDBJ whole genome shotgun (WGS) entry which is preliminary data.</text>
</comment>
<dbReference type="Proteomes" id="UP001430455">
    <property type="component" value="Unassembled WGS sequence"/>
</dbReference>
<dbReference type="PROSITE" id="PS50113">
    <property type="entry name" value="PAC"/>
    <property type="match status" value="3"/>
</dbReference>
<dbReference type="RefSeq" id="WP_220578101.1">
    <property type="nucleotide sequence ID" value="NZ_RKLT01000001.1"/>
</dbReference>
<keyword evidence="4" id="KW-0808">Transferase</keyword>
<proteinExistence type="predicted"/>
<feature type="domain" description="PAC" evidence="9">
    <location>
        <begin position="458"/>
        <end position="510"/>
    </location>
</feature>
<dbReference type="SMART" id="SM00091">
    <property type="entry name" value="PAS"/>
    <property type="match status" value="4"/>
</dbReference>
<dbReference type="GO" id="GO:0006355">
    <property type="term" value="P:regulation of DNA-templated transcription"/>
    <property type="evidence" value="ECO:0007669"/>
    <property type="project" value="InterPro"/>
</dbReference>
<accession>A0AAW4P6Z9</accession>
<keyword evidence="5" id="KW-0418">Kinase</keyword>
<evidence type="ECO:0000256" key="1">
    <source>
        <dbReference type="ARBA" id="ARBA00000085"/>
    </source>
</evidence>
<dbReference type="AlphaFoldDB" id="A0AAW4P6Z9"/>
<dbReference type="SMART" id="SM00086">
    <property type="entry name" value="PAC"/>
    <property type="match status" value="2"/>
</dbReference>
<gene>
    <name evidence="10" type="ORF">EGH23_00595</name>
</gene>